<keyword evidence="1" id="KW-0812">Transmembrane</keyword>
<evidence type="ECO:0000313" key="2">
    <source>
        <dbReference type="EMBL" id="MCZ3366994.1"/>
    </source>
</evidence>
<feature type="transmembrane region" description="Helical" evidence="1">
    <location>
        <begin position="55"/>
        <end position="75"/>
    </location>
</feature>
<accession>A0A9E4ZX73</accession>
<sequence length="84" mass="9545">MISIITGTTTNVTMSQIMDYSIVAVLFLLLFLSLRNIVRGDISNRRKVGILMRNLNIVSIPLLIMFITIIIYRIYSSSPLFSSF</sequence>
<feature type="transmembrane region" description="Helical" evidence="1">
    <location>
        <begin position="17"/>
        <end position="34"/>
    </location>
</feature>
<dbReference type="RefSeq" id="WP_048080647.1">
    <property type="nucleotide sequence ID" value="NZ_JAPVER010000020.1"/>
</dbReference>
<name>A0A9E4ZX73_9EURY</name>
<proteinExistence type="predicted"/>
<comment type="caution">
    <text evidence="2">The sequence shown here is derived from an EMBL/GenBank/DDBJ whole genome shotgun (WGS) entry which is preliminary data.</text>
</comment>
<keyword evidence="4" id="KW-1185">Reference proteome</keyword>
<dbReference type="AlphaFoldDB" id="A0A9E4ZX73"/>
<dbReference type="EMBL" id="JAPVER010000020">
    <property type="protein sequence ID" value="MCZ3366994.1"/>
    <property type="molecule type" value="Genomic_DNA"/>
</dbReference>
<protein>
    <submittedName>
        <fullName evidence="2">Uncharacterized protein</fullName>
    </submittedName>
</protein>
<dbReference type="EMBL" id="JAPVES010000030">
    <property type="protein sequence ID" value="MCZ3373859.1"/>
    <property type="molecule type" value="Genomic_DNA"/>
</dbReference>
<evidence type="ECO:0000313" key="3">
    <source>
        <dbReference type="EMBL" id="MCZ3373859.1"/>
    </source>
</evidence>
<keyword evidence="1" id="KW-1133">Transmembrane helix</keyword>
<organism evidence="2 4">
    <name type="scientific">Methanobacterium veterum</name>
    <dbReference type="NCBI Taxonomy" id="408577"/>
    <lineage>
        <taxon>Archaea</taxon>
        <taxon>Methanobacteriati</taxon>
        <taxon>Methanobacteriota</taxon>
        <taxon>Methanomada group</taxon>
        <taxon>Methanobacteria</taxon>
        <taxon>Methanobacteriales</taxon>
        <taxon>Methanobacteriaceae</taxon>
        <taxon>Methanobacterium</taxon>
    </lineage>
</organism>
<keyword evidence="1" id="KW-0472">Membrane</keyword>
<evidence type="ECO:0000313" key="4">
    <source>
        <dbReference type="Proteomes" id="UP001068021"/>
    </source>
</evidence>
<dbReference type="Proteomes" id="UP001074446">
    <property type="component" value="Unassembled WGS sequence"/>
</dbReference>
<reference evidence="2" key="1">
    <citation type="submission" date="2022-12" db="EMBL/GenBank/DDBJ databases">
        <title>Reclassification of two methanogenic archaea species isolated from the Kolyma lowland permafrost.</title>
        <authorList>
            <person name="Trubitsyn V.E."/>
            <person name="Rivkina E.M."/>
            <person name="Shcherbakova V.A."/>
        </authorList>
    </citation>
    <scope>NUCLEOTIDE SEQUENCE</scope>
    <source>
        <strain evidence="2">M2</strain>
        <strain evidence="3">MK4</strain>
    </source>
</reference>
<gene>
    <name evidence="3" type="ORF">O3H35_14505</name>
    <name evidence="2" type="ORF">O3H54_13990</name>
</gene>
<evidence type="ECO:0000256" key="1">
    <source>
        <dbReference type="SAM" id="Phobius"/>
    </source>
</evidence>
<dbReference type="Proteomes" id="UP001068021">
    <property type="component" value="Unassembled WGS sequence"/>
</dbReference>